<evidence type="ECO:0000256" key="1">
    <source>
        <dbReference type="SAM" id="MobiDB-lite"/>
    </source>
</evidence>
<organism evidence="2 3">
    <name type="scientific">Stegodyphus mimosarum</name>
    <name type="common">African social velvet spider</name>
    <dbReference type="NCBI Taxonomy" id="407821"/>
    <lineage>
        <taxon>Eukaryota</taxon>
        <taxon>Metazoa</taxon>
        <taxon>Ecdysozoa</taxon>
        <taxon>Arthropoda</taxon>
        <taxon>Chelicerata</taxon>
        <taxon>Arachnida</taxon>
        <taxon>Araneae</taxon>
        <taxon>Araneomorphae</taxon>
        <taxon>Entelegynae</taxon>
        <taxon>Eresoidea</taxon>
        <taxon>Eresidae</taxon>
        <taxon>Stegodyphus</taxon>
    </lineage>
</organism>
<dbReference type="Proteomes" id="UP000054359">
    <property type="component" value="Unassembled WGS sequence"/>
</dbReference>
<name>A0A087UEU0_STEMI</name>
<protein>
    <submittedName>
        <fullName evidence="2">Uncharacterized protein</fullName>
    </submittedName>
</protein>
<feature type="compositionally biased region" description="Basic residues" evidence="1">
    <location>
        <begin position="35"/>
        <end position="50"/>
    </location>
</feature>
<feature type="region of interest" description="Disordered" evidence="1">
    <location>
        <begin position="1"/>
        <end position="52"/>
    </location>
</feature>
<dbReference type="AlphaFoldDB" id="A0A087UEU0"/>
<feature type="non-terminal residue" evidence="2">
    <location>
        <position position="93"/>
    </location>
</feature>
<accession>A0A087UEU0</accession>
<dbReference type="EMBL" id="KK119508">
    <property type="protein sequence ID" value="KFM75879.1"/>
    <property type="molecule type" value="Genomic_DNA"/>
</dbReference>
<keyword evidence="3" id="KW-1185">Reference proteome</keyword>
<reference evidence="2 3" key="1">
    <citation type="submission" date="2013-11" db="EMBL/GenBank/DDBJ databases">
        <title>Genome sequencing of Stegodyphus mimosarum.</title>
        <authorList>
            <person name="Bechsgaard J."/>
        </authorList>
    </citation>
    <scope>NUCLEOTIDE SEQUENCE [LARGE SCALE GENOMIC DNA]</scope>
</reference>
<proteinExistence type="predicted"/>
<sequence length="93" mass="11001">MRHLARRNLTKMAAARTKPPNRSKMAAEKLTTTTRRSRRKKKGLRRKMKISQRQQIVAKTLNLGILTKKKKQNKECKEQKKERGLFSFYFVKA</sequence>
<evidence type="ECO:0000313" key="3">
    <source>
        <dbReference type="Proteomes" id="UP000054359"/>
    </source>
</evidence>
<gene>
    <name evidence="2" type="ORF">X975_09696</name>
</gene>
<evidence type="ECO:0000313" key="2">
    <source>
        <dbReference type="EMBL" id="KFM75879.1"/>
    </source>
</evidence>